<feature type="transmembrane region" description="Helical" evidence="7">
    <location>
        <begin position="452"/>
        <end position="477"/>
    </location>
</feature>
<feature type="transmembrane region" description="Helical" evidence="7">
    <location>
        <begin position="172"/>
        <end position="193"/>
    </location>
</feature>
<evidence type="ECO:0000256" key="2">
    <source>
        <dbReference type="ARBA" id="ARBA00022448"/>
    </source>
</evidence>
<comment type="similarity">
    <text evidence="7">Belongs to the binding-protein-dependent transport system permease family.</text>
</comment>
<feature type="transmembrane region" description="Helical" evidence="7">
    <location>
        <begin position="371"/>
        <end position="392"/>
    </location>
</feature>
<keyword evidence="3" id="KW-1003">Cell membrane</keyword>
<feature type="transmembrane region" description="Helical" evidence="7">
    <location>
        <begin position="398"/>
        <end position="418"/>
    </location>
</feature>
<feature type="transmembrane region" description="Helical" evidence="7">
    <location>
        <begin position="342"/>
        <end position="364"/>
    </location>
</feature>
<dbReference type="GO" id="GO:0005886">
    <property type="term" value="C:plasma membrane"/>
    <property type="evidence" value="ECO:0007669"/>
    <property type="project" value="UniProtKB-SubCell"/>
</dbReference>
<gene>
    <name evidence="9" type="ORF">HUK65_02790</name>
</gene>
<evidence type="ECO:0000256" key="4">
    <source>
        <dbReference type="ARBA" id="ARBA00022692"/>
    </source>
</evidence>
<protein>
    <submittedName>
        <fullName evidence="9">ABC transporter permease subunit</fullName>
    </submittedName>
</protein>
<evidence type="ECO:0000256" key="5">
    <source>
        <dbReference type="ARBA" id="ARBA00022989"/>
    </source>
</evidence>
<reference evidence="9 10" key="1">
    <citation type="journal article" date="2000" name="Arch. Microbiol.">
        <title>Rhodobaca bogoriensis gen. nov. and sp. nov., an alkaliphilic purple nonsulfur bacterium from African Rift Valley soda lakes.</title>
        <authorList>
            <person name="Milford A.D."/>
            <person name="Achenbach L.A."/>
            <person name="Jung D.O."/>
            <person name="Madigan M.T."/>
        </authorList>
    </citation>
    <scope>NUCLEOTIDE SEQUENCE [LARGE SCALE GENOMIC DNA]</scope>
    <source>
        <strain evidence="9 10">2376</strain>
    </source>
</reference>
<evidence type="ECO:0000256" key="1">
    <source>
        <dbReference type="ARBA" id="ARBA00004651"/>
    </source>
</evidence>
<evidence type="ECO:0000256" key="6">
    <source>
        <dbReference type="ARBA" id="ARBA00023136"/>
    </source>
</evidence>
<evidence type="ECO:0000259" key="8">
    <source>
        <dbReference type="PROSITE" id="PS50928"/>
    </source>
</evidence>
<accession>A0A7Z0HX30</accession>
<dbReference type="EMBL" id="JACBXS010000004">
    <property type="protein sequence ID" value="NYS23904.1"/>
    <property type="molecule type" value="Genomic_DNA"/>
</dbReference>
<dbReference type="PANTHER" id="PTHR30151">
    <property type="entry name" value="ALKANE SULFONATE ABC TRANSPORTER-RELATED, MEMBRANE SUBUNIT"/>
    <property type="match status" value="1"/>
</dbReference>
<keyword evidence="5 7" id="KW-1133">Transmembrane helix</keyword>
<keyword evidence="4 7" id="KW-0812">Transmembrane</keyword>
<feature type="transmembrane region" description="Helical" evidence="7">
    <location>
        <begin position="65"/>
        <end position="93"/>
    </location>
</feature>
<dbReference type="InterPro" id="IPR035906">
    <property type="entry name" value="MetI-like_sf"/>
</dbReference>
<sequence length="533" mass="54680">MAGAVTLAVRLPRLSREGAQAVGGALAALVLWELAARGLAGSYLLAGPVDVARYLQANSGLMGRALAITLENAALGFVAGNLAAVALALVVVLIPRSQPVVAGFALVVFCLPLVATGPILRVLYGPGPGPQITLAALAVYYTTFIPLMVGLRAAPASWFDLMRVYGRGAWTAFVQVRVMAALPYLLAGLQIAAPAAFLGAMVGEFTGAERGMGVLALRAMRGLDVEATWALATVAAVVAMLAYGALGWVARALAPARPEVLLAPPPATALSGRAGRALRGAGVAALTLVLMLALWWGVMEAFGLSRFFAKRPDDLWAFLVSAPTAAENRAILWEASAQTLTYVLPGYLAGLGLGAVLAMVLVLAPGLAGAVLPVAVALRSVPIVTTAPLIVLALGRGAAGTITIVAVMIFFPALVACLQGLRQAPGQVLDVMATYGAGRLTRLIHARLPAMLPAFFAAARMSVPAAVLAVTVAEWLATGTGLGNLMALTASTSNYNLLWSAVVLVALGSAAGYALVGAVERRVLARVAPEQLR</sequence>
<keyword evidence="2 7" id="KW-0813">Transport</keyword>
<comment type="caution">
    <text evidence="9">The sequence shown here is derived from an EMBL/GenBank/DDBJ whole genome shotgun (WGS) entry which is preliminary data.</text>
</comment>
<keyword evidence="10" id="KW-1185">Reference proteome</keyword>
<feature type="transmembrane region" description="Helical" evidence="7">
    <location>
        <begin position="497"/>
        <end position="516"/>
    </location>
</feature>
<feature type="transmembrane region" description="Helical" evidence="7">
    <location>
        <begin position="132"/>
        <end position="151"/>
    </location>
</feature>
<dbReference type="CDD" id="cd06261">
    <property type="entry name" value="TM_PBP2"/>
    <property type="match status" value="1"/>
</dbReference>
<name>A0A7Z0HX30_9RHOB</name>
<feature type="transmembrane region" description="Helical" evidence="7">
    <location>
        <begin position="100"/>
        <end position="120"/>
    </location>
</feature>
<organism evidence="9 10">
    <name type="scientific">Rhabdonatronobacter sediminivivens</name>
    <dbReference type="NCBI Taxonomy" id="2743469"/>
    <lineage>
        <taxon>Bacteria</taxon>
        <taxon>Pseudomonadati</taxon>
        <taxon>Pseudomonadota</taxon>
        <taxon>Alphaproteobacteria</taxon>
        <taxon>Rhodobacterales</taxon>
        <taxon>Paracoccaceae</taxon>
        <taxon>Rhabdonatronobacter</taxon>
    </lineage>
</organism>
<evidence type="ECO:0000313" key="9">
    <source>
        <dbReference type="EMBL" id="NYS23904.1"/>
    </source>
</evidence>
<feature type="transmembrane region" description="Helical" evidence="7">
    <location>
        <begin position="277"/>
        <end position="298"/>
    </location>
</feature>
<dbReference type="AlphaFoldDB" id="A0A7Z0HX30"/>
<feature type="transmembrane region" description="Helical" evidence="7">
    <location>
        <begin position="227"/>
        <end position="249"/>
    </location>
</feature>
<dbReference type="InterPro" id="IPR000515">
    <property type="entry name" value="MetI-like"/>
</dbReference>
<dbReference type="Pfam" id="PF00528">
    <property type="entry name" value="BPD_transp_1"/>
    <property type="match status" value="2"/>
</dbReference>
<dbReference type="GO" id="GO:0055085">
    <property type="term" value="P:transmembrane transport"/>
    <property type="evidence" value="ECO:0007669"/>
    <property type="project" value="InterPro"/>
</dbReference>
<evidence type="ECO:0000256" key="7">
    <source>
        <dbReference type="RuleBase" id="RU363032"/>
    </source>
</evidence>
<comment type="subcellular location">
    <subcellularLocation>
        <location evidence="1 7">Cell membrane</location>
        <topology evidence="1 7">Multi-pass membrane protein</topology>
    </subcellularLocation>
</comment>
<dbReference type="Proteomes" id="UP000529417">
    <property type="component" value="Unassembled WGS sequence"/>
</dbReference>
<dbReference type="Gene3D" id="1.10.3720.10">
    <property type="entry name" value="MetI-like"/>
    <property type="match status" value="2"/>
</dbReference>
<proteinExistence type="inferred from homology"/>
<dbReference type="PROSITE" id="PS50928">
    <property type="entry name" value="ABC_TM1"/>
    <property type="match status" value="2"/>
</dbReference>
<evidence type="ECO:0000256" key="3">
    <source>
        <dbReference type="ARBA" id="ARBA00022475"/>
    </source>
</evidence>
<dbReference type="SUPFAM" id="SSF161098">
    <property type="entry name" value="MetI-like"/>
    <property type="match status" value="2"/>
</dbReference>
<evidence type="ECO:0000313" key="10">
    <source>
        <dbReference type="Proteomes" id="UP000529417"/>
    </source>
</evidence>
<feature type="domain" description="ABC transmembrane type-1" evidence="8">
    <location>
        <begin position="336"/>
        <end position="516"/>
    </location>
</feature>
<dbReference type="PANTHER" id="PTHR30151:SF20">
    <property type="entry name" value="ABC TRANSPORTER PERMEASE PROTEIN HI_0355-RELATED"/>
    <property type="match status" value="1"/>
</dbReference>
<feature type="domain" description="ABC transmembrane type-1" evidence="8">
    <location>
        <begin position="62"/>
        <end position="250"/>
    </location>
</feature>
<feature type="transmembrane region" description="Helical" evidence="7">
    <location>
        <begin position="21"/>
        <end position="45"/>
    </location>
</feature>
<keyword evidence="6 7" id="KW-0472">Membrane</keyword>